<feature type="signal peptide" evidence="1">
    <location>
        <begin position="1"/>
        <end position="23"/>
    </location>
</feature>
<keyword evidence="1" id="KW-0732">Signal</keyword>
<dbReference type="AlphaFoldDB" id="A0A8X8KSJ6"/>
<reference evidence="3" key="1">
    <citation type="submission" date="2020-05" db="EMBL/GenBank/DDBJ databases">
        <title>Fertoebacter nigrum gen. nov., sp. nov., a new member of the family Rhodobacteraceae.</title>
        <authorList>
            <person name="Szuroczki S."/>
            <person name="Abbaszade G."/>
            <person name="Buni D."/>
            <person name="Schumann P."/>
            <person name="Toth E."/>
        </authorList>
    </citation>
    <scope>NUCLEOTIDE SEQUENCE</scope>
    <source>
        <strain evidence="3">RG-N-1a</strain>
    </source>
</reference>
<dbReference type="Gene3D" id="3.40.33.10">
    <property type="entry name" value="CAP"/>
    <property type="match status" value="1"/>
</dbReference>
<dbReference type="Proteomes" id="UP000484076">
    <property type="component" value="Unassembled WGS sequence"/>
</dbReference>
<protein>
    <submittedName>
        <fullName evidence="3">CAP domain-containing protein</fullName>
    </submittedName>
</protein>
<feature type="domain" description="SCP" evidence="2">
    <location>
        <begin position="39"/>
        <end position="150"/>
    </location>
</feature>
<dbReference type="SUPFAM" id="SSF55797">
    <property type="entry name" value="PR-1-like"/>
    <property type="match status" value="1"/>
</dbReference>
<dbReference type="PROSITE" id="PS51257">
    <property type="entry name" value="PROKAR_LIPOPROTEIN"/>
    <property type="match status" value="1"/>
</dbReference>
<dbReference type="InterPro" id="IPR035940">
    <property type="entry name" value="CAP_sf"/>
</dbReference>
<comment type="caution">
    <text evidence="3">The sequence shown here is derived from an EMBL/GenBank/DDBJ whole genome shotgun (WGS) entry which is preliminary data.</text>
</comment>
<gene>
    <name evidence="3" type="ORF">GEU84_019415</name>
</gene>
<dbReference type="EMBL" id="WHUT02000017">
    <property type="protein sequence ID" value="NUB46567.1"/>
    <property type="molecule type" value="Genomic_DNA"/>
</dbReference>
<evidence type="ECO:0000259" key="2">
    <source>
        <dbReference type="Pfam" id="PF00188"/>
    </source>
</evidence>
<sequence>MPFFRLIPLAVTAFLALPLVAQACIMPAGASAARAAMIQAVNAERRAQGLPALSSSPKLDRAAQQQACDNAARRSISHTGADGSELATRLKRAGYRYRIATENTGRGFAQPQNAVDWWMNSGKHRTNILLRKTREIGVGLALSDAPESRNHWIIVMGASK</sequence>
<dbReference type="PANTHER" id="PTHR31157:SF1">
    <property type="entry name" value="SCP DOMAIN-CONTAINING PROTEIN"/>
    <property type="match status" value="1"/>
</dbReference>
<proteinExistence type="predicted"/>
<dbReference type="PANTHER" id="PTHR31157">
    <property type="entry name" value="SCP DOMAIN-CONTAINING PROTEIN"/>
    <property type="match status" value="1"/>
</dbReference>
<evidence type="ECO:0000256" key="1">
    <source>
        <dbReference type="SAM" id="SignalP"/>
    </source>
</evidence>
<keyword evidence="4" id="KW-1185">Reference proteome</keyword>
<evidence type="ECO:0000313" key="4">
    <source>
        <dbReference type="Proteomes" id="UP000484076"/>
    </source>
</evidence>
<feature type="chain" id="PRO_5036497044" evidence="1">
    <location>
        <begin position="24"/>
        <end position="160"/>
    </location>
</feature>
<dbReference type="RefSeq" id="WP_152828649.1">
    <property type="nucleotide sequence ID" value="NZ_WHUT02000017.1"/>
</dbReference>
<name>A0A8X8KSJ6_9RHOB</name>
<evidence type="ECO:0000313" key="3">
    <source>
        <dbReference type="EMBL" id="NUB46567.1"/>
    </source>
</evidence>
<dbReference type="Pfam" id="PF00188">
    <property type="entry name" value="CAP"/>
    <property type="match status" value="1"/>
</dbReference>
<dbReference type="CDD" id="cd05379">
    <property type="entry name" value="CAP_bacterial"/>
    <property type="match status" value="1"/>
</dbReference>
<accession>A0A8X8KSJ6</accession>
<dbReference type="InterPro" id="IPR014044">
    <property type="entry name" value="CAP_dom"/>
</dbReference>
<organism evidence="3 4">
    <name type="scientific">Fertoeibacter niger</name>
    <dbReference type="NCBI Taxonomy" id="2656921"/>
    <lineage>
        <taxon>Bacteria</taxon>
        <taxon>Pseudomonadati</taxon>
        <taxon>Pseudomonadota</taxon>
        <taxon>Alphaproteobacteria</taxon>
        <taxon>Rhodobacterales</taxon>
        <taxon>Paracoccaceae</taxon>
        <taxon>Fertoeibacter</taxon>
    </lineage>
</organism>